<keyword evidence="7 8" id="KW-0472">Membrane</keyword>
<proteinExistence type="inferred from homology"/>
<comment type="caution">
    <text evidence="9">The sequence shown here is derived from an EMBL/GenBank/DDBJ whole genome shotgun (WGS) entry which is preliminary data.</text>
</comment>
<name>A0A0G0K4T3_9BACT</name>
<dbReference type="EMBL" id="LBTH01000020">
    <property type="protein sequence ID" value="KKQ35631.1"/>
    <property type="molecule type" value="Genomic_DNA"/>
</dbReference>
<dbReference type="InterPro" id="IPR038379">
    <property type="entry name" value="SecE_sf"/>
</dbReference>
<keyword evidence="2 8" id="KW-0813">Transport</keyword>
<keyword evidence="5 8" id="KW-1133">Transmembrane helix</keyword>
<keyword evidence="6 8" id="KW-0811">Translocation</keyword>
<dbReference type="NCBIfam" id="TIGR00964">
    <property type="entry name" value="secE_bact"/>
    <property type="match status" value="1"/>
</dbReference>
<dbReference type="Gene3D" id="1.20.5.1030">
    <property type="entry name" value="Preprotein translocase secy subunit"/>
    <property type="match status" value="1"/>
</dbReference>
<dbReference type="GO" id="GO:0005886">
    <property type="term" value="C:plasma membrane"/>
    <property type="evidence" value="ECO:0007669"/>
    <property type="project" value="UniProtKB-SubCell"/>
</dbReference>
<evidence type="ECO:0000256" key="3">
    <source>
        <dbReference type="ARBA" id="ARBA00022692"/>
    </source>
</evidence>
<evidence type="ECO:0000256" key="2">
    <source>
        <dbReference type="ARBA" id="ARBA00022448"/>
    </source>
</evidence>
<dbReference type="HAMAP" id="MF_00422">
    <property type="entry name" value="SecE"/>
    <property type="match status" value="1"/>
</dbReference>
<dbReference type="Proteomes" id="UP000034852">
    <property type="component" value="Unassembled WGS sequence"/>
</dbReference>
<keyword evidence="3 8" id="KW-0812">Transmembrane</keyword>
<organism evidence="9 10">
    <name type="scientific">candidate division WS6 bacterium GW2011_GWA2_37_6</name>
    <dbReference type="NCBI Taxonomy" id="1619087"/>
    <lineage>
        <taxon>Bacteria</taxon>
        <taxon>Candidatus Dojkabacteria</taxon>
    </lineage>
</organism>
<dbReference type="GO" id="GO:0009306">
    <property type="term" value="P:protein secretion"/>
    <property type="evidence" value="ECO:0007669"/>
    <property type="project" value="UniProtKB-UniRule"/>
</dbReference>
<gene>
    <name evidence="8" type="primary">secE</name>
    <name evidence="9" type="ORF">US52_C0020G0008</name>
</gene>
<comment type="subcellular location">
    <subcellularLocation>
        <location evidence="8">Cell membrane</location>
        <topology evidence="8">Single-pass membrane protein</topology>
    </subcellularLocation>
    <subcellularLocation>
        <location evidence="1">Membrane</location>
    </subcellularLocation>
</comment>
<comment type="subunit">
    <text evidence="8">Component of the Sec protein translocase complex. Heterotrimer consisting of SecY, SecE and SecG subunits. The heterotrimers can form oligomers, although 1 heterotrimer is thought to be able to translocate proteins. Interacts with the ribosome. Interacts with SecDF, and other proteins may be involved. Interacts with SecA.</text>
</comment>
<evidence type="ECO:0000256" key="5">
    <source>
        <dbReference type="ARBA" id="ARBA00022989"/>
    </source>
</evidence>
<dbReference type="InterPro" id="IPR001901">
    <property type="entry name" value="Translocase_SecE/Sec61-g"/>
</dbReference>
<evidence type="ECO:0000313" key="10">
    <source>
        <dbReference type="Proteomes" id="UP000034852"/>
    </source>
</evidence>
<evidence type="ECO:0000256" key="4">
    <source>
        <dbReference type="ARBA" id="ARBA00022927"/>
    </source>
</evidence>
<dbReference type="InterPro" id="IPR005807">
    <property type="entry name" value="SecE_bac"/>
</dbReference>
<keyword evidence="4 8" id="KW-0653">Protein transport</keyword>
<dbReference type="GO" id="GO:0043952">
    <property type="term" value="P:protein transport by the Sec complex"/>
    <property type="evidence" value="ECO:0007669"/>
    <property type="project" value="UniProtKB-UniRule"/>
</dbReference>
<comment type="function">
    <text evidence="8">Essential subunit of the Sec protein translocation channel SecYEG. Clamps together the 2 halves of SecY. May contact the channel plug during translocation.</text>
</comment>
<accession>A0A0G0K4T3</accession>
<dbReference type="GO" id="GO:0006605">
    <property type="term" value="P:protein targeting"/>
    <property type="evidence" value="ECO:0007669"/>
    <property type="project" value="UniProtKB-UniRule"/>
</dbReference>
<keyword evidence="8" id="KW-1003">Cell membrane</keyword>
<dbReference type="GO" id="GO:0008320">
    <property type="term" value="F:protein transmembrane transporter activity"/>
    <property type="evidence" value="ECO:0007669"/>
    <property type="project" value="UniProtKB-UniRule"/>
</dbReference>
<dbReference type="AlphaFoldDB" id="A0A0G0K4T3"/>
<evidence type="ECO:0000256" key="8">
    <source>
        <dbReference type="HAMAP-Rule" id="MF_00422"/>
    </source>
</evidence>
<comment type="similarity">
    <text evidence="8">Belongs to the SecE/SEC61-gamma family.</text>
</comment>
<evidence type="ECO:0000256" key="6">
    <source>
        <dbReference type="ARBA" id="ARBA00023010"/>
    </source>
</evidence>
<protein>
    <recommendedName>
        <fullName evidence="8">Protein translocase subunit SecE</fullName>
    </recommendedName>
</protein>
<evidence type="ECO:0000256" key="1">
    <source>
        <dbReference type="ARBA" id="ARBA00004370"/>
    </source>
</evidence>
<evidence type="ECO:0000256" key="7">
    <source>
        <dbReference type="ARBA" id="ARBA00023136"/>
    </source>
</evidence>
<dbReference type="GO" id="GO:0065002">
    <property type="term" value="P:intracellular protein transmembrane transport"/>
    <property type="evidence" value="ECO:0007669"/>
    <property type="project" value="UniProtKB-UniRule"/>
</dbReference>
<sequence length="98" mass="11091">MAKKSVKNNNKIVKVLGRRTKRGVSGIKGIIMSIISLPKNIFNFLKSVRQELKLVDWLSRKKTAKWSSAVIFTALALGGFLVLADLIFFKLRDLLFKI</sequence>
<evidence type="ECO:0000313" key="9">
    <source>
        <dbReference type="EMBL" id="KKQ35631.1"/>
    </source>
</evidence>
<feature type="transmembrane region" description="Helical" evidence="8">
    <location>
        <begin position="66"/>
        <end position="89"/>
    </location>
</feature>
<dbReference type="Pfam" id="PF00584">
    <property type="entry name" value="SecE"/>
    <property type="match status" value="1"/>
</dbReference>
<reference evidence="9 10" key="1">
    <citation type="journal article" date="2015" name="Nature">
        <title>rRNA introns, odd ribosomes, and small enigmatic genomes across a large radiation of phyla.</title>
        <authorList>
            <person name="Brown C.T."/>
            <person name="Hug L.A."/>
            <person name="Thomas B.C."/>
            <person name="Sharon I."/>
            <person name="Castelle C.J."/>
            <person name="Singh A."/>
            <person name="Wilkins M.J."/>
            <person name="Williams K.H."/>
            <person name="Banfield J.F."/>
        </authorList>
    </citation>
    <scope>NUCLEOTIDE SEQUENCE [LARGE SCALE GENOMIC DNA]</scope>
</reference>